<dbReference type="STRING" id="6669.E9GCW2"/>
<feature type="domain" description="SANT" evidence="3">
    <location>
        <begin position="15"/>
        <end position="66"/>
    </location>
</feature>
<organism evidence="4 5">
    <name type="scientific">Daphnia pulex</name>
    <name type="common">Water flea</name>
    <dbReference type="NCBI Taxonomy" id="6669"/>
    <lineage>
        <taxon>Eukaryota</taxon>
        <taxon>Metazoa</taxon>
        <taxon>Ecdysozoa</taxon>
        <taxon>Arthropoda</taxon>
        <taxon>Crustacea</taxon>
        <taxon>Branchiopoda</taxon>
        <taxon>Diplostraca</taxon>
        <taxon>Cladocera</taxon>
        <taxon>Anomopoda</taxon>
        <taxon>Daphniidae</taxon>
        <taxon>Daphnia</taxon>
    </lineage>
</organism>
<dbReference type="eggNOG" id="KOG1878">
    <property type="taxonomic scope" value="Eukaryota"/>
</dbReference>
<dbReference type="Pfam" id="PF00249">
    <property type="entry name" value="Myb_DNA-binding"/>
    <property type="match status" value="1"/>
</dbReference>
<dbReference type="FunFam" id="1.10.10.60:FF:000026">
    <property type="entry name" value="Nuclear receptor corepressor 2 isoform 1"/>
    <property type="match status" value="1"/>
</dbReference>
<dbReference type="PANTHER" id="PTHR13992:SF39">
    <property type="entry name" value="SMRTER, ISOFORM G"/>
    <property type="match status" value="1"/>
</dbReference>
<name>E9GCW2_DAPPU</name>
<dbReference type="InterPro" id="IPR001005">
    <property type="entry name" value="SANT/Myb"/>
</dbReference>
<feature type="non-terminal residue" evidence="4">
    <location>
        <position position="68"/>
    </location>
</feature>
<dbReference type="SMART" id="SM00717">
    <property type="entry name" value="SANT"/>
    <property type="match status" value="1"/>
</dbReference>
<evidence type="ECO:0000259" key="3">
    <source>
        <dbReference type="PROSITE" id="PS51293"/>
    </source>
</evidence>
<dbReference type="AlphaFoldDB" id="E9GCW2"/>
<proteinExistence type="inferred from homology"/>
<accession>E9GCW2</accession>
<evidence type="ECO:0000256" key="2">
    <source>
        <dbReference type="ARBA" id="ARBA00010097"/>
    </source>
</evidence>
<feature type="non-terminal residue" evidence="4">
    <location>
        <position position="1"/>
    </location>
</feature>
<gene>
    <name evidence="4" type="ORF">DAPPUDRAFT_9290</name>
</gene>
<reference evidence="4 5" key="1">
    <citation type="journal article" date="2011" name="Science">
        <title>The ecoresponsive genome of Daphnia pulex.</title>
        <authorList>
            <person name="Colbourne J.K."/>
            <person name="Pfrender M.E."/>
            <person name="Gilbert D."/>
            <person name="Thomas W.K."/>
            <person name="Tucker A."/>
            <person name="Oakley T.H."/>
            <person name="Tokishita S."/>
            <person name="Aerts A."/>
            <person name="Arnold G.J."/>
            <person name="Basu M.K."/>
            <person name="Bauer D.J."/>
            <person name="Caceres C.E."/>
            <person name="Carmel L."/>
            <person name="Casola C."/>
            <person name="Choi J.H."/>
            <person name="Detter J.C."/>
            <person name="Dong Q."/>
            <person name="Dusheyko S."/>
            <person name="Eads B.D."/>
            <person name="Frohlich T."/>
            <person name="Geiler-Samerotte K.A."/>
            <person name="Gerlach D."/>
            <person name="Hatcher P."/>
            <person name="Jogdeo S."/>
            <person name="Krijgsveld J."/>
            <person name="Kriventseva E.V."/>
            <person name="Kultz D."/>
            <person name="Laforsch C."/>
            <person name="Lindquist E."/>
            <person name="Lopez J."/>
            <person name="Manak J.R."/>
            <person name="Muller J."/>
            <person name="Pangilinan J."/>
            <person name="Patwardhan R.P."/>
            <person name="Pitluck S."/>
            <person name="Pritham E.J."/>
            <person name="Rechtsteiner A."/>
            <person name="Rho M."/>
            <person name="Rogozin I.B."/>
            <person name="Sakarya O."/>
            <person name="Salamov A."/>
            <person name="Schaack S."/>
            <person name="Shapiro H."/>
            <person name="Shiga Y."/>
            <person name="Skalitzky C."/>
            <person name="Smith Z."/>
            <person name="Souvorov A."/>
            <person name="Sung W."/>
            <person name="Tang Z."/>
            <person name="Tsuchiya D."/>
            <person name="Tu H."/>
            <person name="Vos H."/>
            <person name="Wang M."/>
            <person name="Wolf Y.I."/>
            <person name="Yamagata H."/>
            <person name="Yamada T."/>
            <person name="Ye Y."/>
            <person name="Shaw J.R."/>
            <person name="Andrews J."/>
            <person name="Crease T.J."/>
            <person name="Tang H."/>
            <person name="Lucas S.M."/>
            <person name="Robertson H.M."/>
            <person name="Bork P."/>
            <person name="Koonin E.V."/>
            <person name="Zdobnov E.M."/>
            <person name="Grigoriev I.V."/>
            <person name="Lynch M."/>
            <person name="Boore J.L."/>
        </authorList>
    </citation>
    <scope>NUCLEOTIDE SEQUENCE [LARGE SCALE GENOMIC DNA]</scope>
</reference>
<dbReference type="PROSITE" id="PS51293">
    <property type="entry name" value="SANT"/>
    <property type="match status" value="1"/>
</dbReference>
<evidence type="ECO:0000313" key="5">
    <source>
        <dbReference type="Proteomes" id="UP000000305"/>
    </source>
</evidence>
<sequence length="68" mass="8151">NGLVEDPMAEYRERPLLNVWTEQEKEIFKEKYLLHPKNFGSTASYLERKSVADCVQFYYLSKKTINYK</sequence>
<dbReference type="Gene3D" id="1.10.10.60">
    <property type="entry name" value="Homeodomain-like"/>
    <property type="match status" value="1"/>
</dbReference>
<dbReference type="KEGG" id="dpx:DAPPUDRAFT_9290"/>
<comment type="similarity">
    <text evidence="2">Belongs to the N-CoR nuclear receptor corepressors family.</text>
</comment>
<dbReference type="InterPro" id="IPR051571">
    <property type="entry name" value="N-CoR_corepressor"/>
</dbReference>
<dbReference type="PANTHER" id="PTHR13992">
    <property type="entry name" value="NUCLEAR RECEPTOR CO-REPRESSOR RELATED NCOR"/>
    <property type="match status" value="1"/>
</dbReference>
<dbReference type="SUPFAM" id="SSF46689">
    <property type="entry name" value="Homeodomain-like"/>
    <property type="match status" value="1"/>
</dbReference>
<dbReference type="InterPro" id="IPR017884">
    <property type="entry name" value="SANT_dom"/>
</dbReference>
<dbReference type="EMBL" id="GL732539">
    <property type="protein sequence ID" value="EFX82623.1"/>
    <property type="molecule type" value="Genomic_DNA"/>
</dbReference>
<dbReference type="HOGENOM" id="CLU_2801290_0_0_1"/>
<dbReference type="OrthoDB" id="10258692at2759"/>
<dbReference type="GO" id="GO:0032991">
    <property type="term" value="C:protein-containing complex"/>
    <property type="evidence" value="ECO:0007669"/>
    <property type="project" value="UniProtKB-ARBA"/>
</dbReference>
<dbReference type="GO" id="GO:0005654">
    <property type="term" value="C:nucleoplasm"/>
    <property type="evidence" value="ECO:0007669"/>
    <property type="project" value="UniProtKB-ARBA"/>
</dbReference>
<dbReference type="InterPro" id="IPR009057">
    <property type="entry name" value="Homeodomain-like_sf"/>
</dbReference>
<evidence type="ECO:0000313" key="4">
    <source>
        <dbReference type="EMBL" id="EFX82623.1"/>
    </source>
</evidence>
<evidence type="ECO:0000256" key="1">
    <source>
        <dbReference type="ARBA" id="ARBA00004123"/>
    </source>
</evidence>
<comment type="subcellular location">
    <subcellularLocation>
        <location evidence="1">Nucleus</location>
    </subcellularLocation>
</comment>
<dbReference type="InParanoid" id="E9GCW2"/>
<protein>
    <recommendedName>
        <fullName evidence="3">SANT domain-containing protein</fullName>
    </recommendedName>
</protein>
<dbReference type="Proteomes" id="UP000000305">
    <property type="component" value="Unassembled WGS sequence"/>
</dbReference>
<keyword evidence="5" id="KW-1185">Reference proteome</keyword>